<dbReference type="Gene3D" id="2.10.109.10">
    <property type="entry name" value="Umud Fragment, subunit A"/>
    <property type="match status" value="1"/>
</dbReference>
<keyword evidence="7" id="KW-0472">Membrane</keyword>
<evidence type="ECO:0000313" key="10">
    <source>
        <dbReference type="Proteomes" id="UP000250358"/>
    </source>
</evidence>
<comment type="subcellular location">
    <subcellularLocation>
        <location evidence="7">Membrane</location>
        <topology evidence="7">Single-pass type II membrane protein</topology>
    </subcellularLocation>
</comment>
<dbReference type="CDD" id="cd06530">
    <property type="entry name" value="S26_SPase_I"/>
    <property type="match status" value="1"/>
</dbReference>
<name>A0A2X1B592_BREDI</name>
<comment type="catalytic activity">
    <reaction evidence="1 7">
        <text>Cleavage of hydrophobic, N-terminal signal or leader sequences from secreted and periplasmic proteins.</text>
        <dbReference type="EC" id="3.4.21.89"/>
    </reaction>
</comment>
<gene>
    <name evidence="9" type="primary">lepB_1</name>
    <name evidence="9" type="ORF">NCTC11165_02360</name>
</gene>
<dbReference type="GO" id="GO:0004252">
    <property type="term" value="F:serine-type endopeptidase activity"/>
    <property type="evidence" value="ECO:0007669"/>
    <property type="project" value="InterPro"/>
</dbReference>
<dbReference type="GO" id="GO:0016020">
    <property type="term" value="C:membrane"/>
    <property type="evidence" value="ECO:0007669"/>
    <property type="project" value="UniProtKB-SubCell"/>
</dbReference>
<reference evidence="9 10" key="1">
    <citation type="submission" date="2018-06" db="EMBL/GenBank/DDBJ databases">
        <authorList>
            <consortium name="Pathogen Informatics"/>
            <person name="Doyle S."/>
        </authorList>
    </citation>
    <scope>NUCLEOTIDE SEQUENCE [LARGE SCALE GENOMIC DNA]</scope>
    <source>
        <strain evidence="9 10">NCTC11165</strain>
    </source>
</reference>
<dbReference type="PANTHER" id="PTHR43390:SF1">
    <property type="entry name" value="CHLOROPLAST PROCESSING PEPTIDASE"/>
    <property type="match status" value="1"/>
</dbReference>
<comment type="similarity">
    <text evidence="2 7">Belongs to the peptidase S26 family.</text>
</comment>
<evidence type="ECO:0000256" key="5">
    <source>
        <dbReference type="ARBA" id="ARBA00022801"/>
    </source>
</evidence>
<dbReference type="InterPro" id="IPR019757">
    <property type="entry name" value="Pept_S26A_signal_pept_1_Lys-AS"/>
</dbReference>
<evidence type="ECO:0000256" key="2">
    <source>
        <dbReference type="ARBA" id="ARBA00009370"/>
    </source>
</evidence>
<dbReference type="PROSITE" id="PS00760">
    <property type="entry name" value="SPASE_I_2"/>
    <property type="match status" value="1"/>
</dbReference>
<dbReference type="EMBL" id="UAQM01000026">
    <property type="protein sequence ID" value="SPU46034.1"/>
    <property type="molecule type" value="Genomic_DNA"/>
</dbReference>
<dbReference type="PRINTS" id="PR00727">
    <property type="entry name" value="LEADERPTASE"/>
</dbReference>
<keyword evidence="5 7" id="KW-0378">Hydrolase</keyword>
<dbReference type="InterPro" id="IPR019758">
    <property type="entry name" value="Pept_S26A_signal_pept_1_CS"/>
</dbReference>
<dbReference type="InterPro" id="IPR036286">
    <property type="entry name" value="LexA/Signal_pep-like_sf"/>
</dbReference>
<dbReference type="PROSITE" id="PS00761">
    <property type="entry name" value="SPASE_I_3"/>
    <property type="match status" value="1"/>
</dbReference>
<dbReference type="Pfam" id="PF10502">
    <property type="entry name" value="Peptidase_S26"/>
    <property type="match status" value="1"/>
</dbReference>
<feature type="domain" description="Peptidase S26" evidence="8">
    <location>
        <begin position="23"/>
        <end position="229"/>
    </location>
</feature>
<dbReference type="Proteomes" id="UP000250358">
    <property type="component" value="Unassembled WGS sequence"/>
</dbReference>
<sequence length="257" mass="28294">MTHVANAPAPVDAAPAWRREVVDIARTLACALLLFFVVRTVLFQPFTIPSSSMEPGLVTGDYIVVSKYRYGWSTASLPFNPPVKPGRLLARSPARGDVVVFRRPNDPSAAWVKRVVGLPGDTVQVRSGQVFINGHAVKRTPRGMTQDHDAPERQVLAVHETLGDGRDYVTYDGGPSRPGDDTDVYRVPTGRYFVMGDNRDNSLDSRWPAEVGVGLLPAENIIGRAEIVLASWEPGAGLTRPRTWLNLQSDRFLKPIR</sequence>
<keyword evidence="7" id="KW-0812">Transmembrane</keyword>
<accession>A0A2X1B592</accession>
<feature type="active site" evidence="6">
    <location>
        <position position="113"/>
    </location>
</feature>
<organism evidence="9 10">
    <name type="scientific">Brevundimonas diminuta</name>
    <name type="common">Pseudomonas diminuta</name>
    <dbReference type="NCBI Taxonomy" id="293"/>
    <lineage>
        <taxon>Bacteria</taxon>
        <taxon>Pseudomonadati</taxon>
        <taxon>Pseudomonadota</taxon>
        <taxon>Alphaproteobacteria</taxon>
        <taxon>Caulobacterales</taxon>
        <taxon>Caulobacteraceae</taxon>
        <taxon>Brevundimonas</taxon>
    </lineage>
</organism>
<keyword evidence="7" id="KW-0645">Protease</keyword>
<dbReference type="InterPro" id="IPR019533">
    <property type="entry name" value="Peptidase_S26"/>
</dbReference>
<dbReference type="RefSeq" id="WP_128116087.1">
    <property type="nucleotide sequence ID" value="NZ_UAQM01000026.1"/>
</dbReference>
<dbReference type="EC" id="3.4.21.89" evidence="3 7"/>
<evidence type="ECO:0000256" key="4">
    <source>
        <dbReference type="ARBA" id="ARBA00019232"/>
    </source>
</evidence>
<feature type="active site" evidence="6">
    <location>
        <position position="52"/>
    </location>
</feature>
<dbReference type="GO" id="GO:0009003">
    <property type="term" value="F:signal peptidase activity"/>
    <property type="evidence" value="ECO:0007669"/>
    <property type="project" value="UniProtKB-EC"/>
</dbReference>
<evidence type="ECO:0000256" key="1">
    <source>
        <dbReference type="ARBA" id="ARBA00000677"/>
    </source>
</evidence>
<keyword evidence="7" id="KW-1133">Transmembrane helix</keyword>
<proteinExistence type="inferred from homology"/>
<evidence type="ECO:0000256" key="7">
    <source>
        <dbReference type="RuleBase" id="RU362042"/>
    </source>
</evidence>
<dbReference type="SUPFAM" id="SSF51306">
    <property type="entry name" value="LexA/Signal peptidase"/>
    <property type="match status" value="1"/>
</dbReference>
<protein>
    <recommendedName>
        <fullName evidence="4 7">Signal peptidase I</fullName>
        <ecNumber evidence="3 7">3.4.21.89</ecNumber>
    </recommendedName>
</protein>
<dbReference type="GO" id="GO:0006465">
    <property type="term" value="P:signal peptide processing"/>
    <property type="evidence" value="ECO:0007669"/>
    <property type="project" value="InterPro"/>
</dbReference>
<evidence type="ECO:0000256" key="6">
    <source>
        <dbReference type="PIRSR" id="PIRSR600223-1"/>
    </source>
</evidence>
<dbReference type="InterPro" id="IPR000223">
    <property type="entry name" value="Pept_S26A_signal_pept_1"/>
</dbReference>
<dbReference type="NCBIfam" id="TIGR02227">
    <property type="entry name" value="sigpep_I_bact"/>
    <property type="match status" value="1"/>
</dbReference>
<feature type="transmembrane region" description="Helical" evidence="7">
    <location>
        <begin position="24"/>
        <end position="43"/>
    </location>
</feature>
<evidence type="ECO:0000259" key="8">
    <source>
        <dbReference type="Pfam" id="PF10502"/>
    </source>
</evidence>
<evidence type="ECO:0000256" key="3">
    <source>
        <dbReference type="ARBA" id="ARBA00013208"/>
    </source>
</evidence>
<dbReference type="AlphaFoldDB" id="A0A2X1B592"/>
<evidence type="ECO:0000313" key="9">
    <source>
        <dbReference type="EMBL" id="SPU46034.1"/>
    </source>
</evidence>
<dbReference type="PANTHER" id="PTHR43390">
    <property type="entry name" value="SIGNAL PEPTIDASE I"/>
    <property type="match status" value="1"/>
</dbReference>